<evidence type="ECO:0000259" key="11">
    <source>
        <dbReference type="Pfam" id="PF02879"/>
    </source>
</evidence>
<gene>
    <name evidence="13" type="ORF">HZA66_04800</name>
</gene>
<dbReference type="InterPro" id="IPR005846">
    <property type="entry name" value="A-D-PHexomutase_a/b/a-III"/>
</dbReference>
<evidence type="ECO:0000256" key="5">
    <source>
        <dbReference type="ARBA" id="ARBA00022842"/>
    </source>
</evidence>
<dbReference type="GO" id="GO:0004614">
    <property type="term" value="F:phosphoglucomutase activity"/>
    <property type="evidence" value="ECO:0007669"/>
    <property type="project" value="UniProtKB-UniRule"/>
</dbReference>
<evidence type="ECO:0000256" key="6">
    <source>
        <dbReference type="ARBA" id="ARBA00023235"/>
    </source>
</evidence>
<dbReference type="AlphaFoldDB" id="A0A933VUH3"/>
<feature type="domain" description="Alpha-D-phosphohexomutase C-terminal" evidence="9">
    <location>
        <begin position="495"/>
        <end position="539"/>
    </location>
</feature>
<dbReference type="Pfam" id="PF02878">
    <property type="entry name" value="PGM_PMM_I"/>
    <property type="match status" value="1"/>
</dbReference>
<dbReference type="SUPFAM" id="SSF55957">
    <property type="entry name" value="Phosphoglucomutase, C-terminal domain"/>
    <property type="match status" value="1"/>
</dbReference>
<dbReference type="Pfam" id="PF00408">
    <property type="entry name" value="PGM_PMM_IV"/>
    <property type="match status" value="1"/>
</dbReference>
<reference evidence="13" key="1">
    <citation type="submission" date="2020-07" db="EMBL/GenBank/DDBJ databases">
        <title>Huge and variable diversity of episymbiotic CPR bacteria and DPANN archaea in groundwater ecosystems.</title>
        <authorList>
            <person name="He C.Y."/>
            <person name="Keren R."/>
            <person name="Whittaker M."/>
            <person name="Farag I.F."/>
            <person name="Doudna J."/>
            <person name="Cate J.H.D."/>
            <person name="Banfield J.F."/>
        </authorList>
    </citation>
    <scope>NUCLEOTIDE SEQUENCE</scope>
    <source>
        <strain evidence="13">NC_groundwater_1818_Pr3_B-0.1um_66_35</strain>
    </source>
</reference>
<keyword evidence="6 13" id="KW-0413">Isomerase</keyword>
<dbReference type="SUPFAM" id="SSF53738">
    <property type="entry name" value="Phosphoglucomutase, first 3 domains"/>
    <property type="match status" value="3"/>
</dbReference>
<dbReference type="InterPro" id="IPR005843">
    <property type="entry name" value="A-D-PHexomutase_C"/>
</dbReference>
<dbReference type="Proteomes" id="UP000782519">
    <property type="component" value="Unassembled WGS sequence"/>
</dbReference>
<feature type="domain" description="Alpha-D-phosphohexomutase alpha/beta/alpha" evidence="12">
    <location>
        <begin position="324"/>
        <end position="441"/>
    </location>
</feature>
<keyword evidence="5 8" id="KW-0460">Magnesium</keyword>
<dbReference type="PANTHER" id="PTHR45745">
    <property type="entry name" value="PHOSPHOMANNOMUTASE 45A"/>
    <property type="match status" value="1"/>
</dbReference>
<evidence type="ECO:0000259" key="12">
    <source>
        <dbReference type="Pfam" id="PF02880"/>
    </source>
</evidence>
<sequence length="550" mass="58270">MAAEVSPLAGKTVDPNNLVNVPRLVTAYFAGKPDPKVASERVAFGTSGHRGSALNNAFNENHILAVSQAVCDHRAGAGITGPLFIGIDTHALAEPALVSALEVFAANGVEVVIDQRGGYTPTPVISHAILTHNRGRDSGLADGVVVTPSHNPPEDGGFKYNPPNGGPADTDVTAVIEKAANALLEGGLNGVKRIPYARALKAANVHRRDYITPYVEDLAHVVDMEAIRSAGVKLGIDPLGGAAVHYWQPIIERYKIDAKVVSDAVDPTFRFMTVDWDGKVRMDCSSPYAMARLIGMRDDFDVAFANDTDADRHGIVTRSSGLMNPNHYLSVAISYLFAHRPEWGANAAIGKTAVSSAMIDRVAKKIGRQVVETPVGFKWFVDGLIGGSFGFAGEESAGASFLRRDGTVWSTDKDGLILGLLAAEITAVSKADPGEIYQRLTAELGAPFYARIDAPANAAQKALFKTLTAEKLGIKQLAGEPVTATLTKAPGNNQSIGGVKVTTANGWFAARPSGTEDVYKIYAESFVSAEHLRRIQDEAQAALSAMFAAG</sequence>
<name>A0A933VUH3_RHOPL</name>
<evidence type="ECO:0000259" key="10">
    <source>
        <dbReference type="Pfam" id="PF02878"/>
    </source>
</evidence>
<feature type="domain" description="Alpha-D-phosphohexomutase alpha/beta/alpha" evidence="10">
    <location>
        <begin position="42"/>
        <end position="182"/>
    </location>
</feature>
<organism evidence="13 14">
    <name type="scientific">Rhodopseudomonas palustris</name>
    <dbReference type="NCBI Taxonomy" id="1076"/>
    <lineage>
        <taxon>Bacteria</taxon>
        <taxon>Pseudomonadati</taxon>
        <taxon>Pseudomonadota</taxon>
        <taxon>Alphaproteobacteria</taxon>
        <taxon>Hyphomicrobiales</taxon>
        <taxon>Nitrobacteraceae</taxon>
        <taxon>Rhodopseudomonas</taxon>
    </lineage>
</organism>
<evidence type="ECO:0000256" key="7">
    <source>
        <dbReference type="NCBIfam" id="TIGR01132"/>
    </source>
</evidence>
<evidence type="ECO:0000259" key="9">
    <source>
        <dbReference type="Pfam" id="PF00408"/>
    </source>
</evidence>
<evidence type="ECO:0000256" key="1">
    <source>
        <dbReference type="ARBA" id="ARBA00001946"/>
    </source>
</evidence>
<dbReference type="PANTHER" id="PTHR45745:SF1">
    <property type="entry name" value="PHOSPHOGLUCOMUTASE 2B-RELATED"/>
    <property type="match status" value="1"/>
</dbReference>
<dbReference type="EMBL" id="JACRJB010000014">
    <property type="protein sequence ID" value="MBI5128737.1"/>
    <property type="molecule type" value="Genomic_DNA"/>
</dbReference>
<dbReference type="Pfam" id="PF02879">
    <property type="entry name" value="PGM_PMM_II"/>
    <property type="match status" value="1"/>
</dbReference>
<evidence type="ECO:0000313" key="14">
    <source>
        <dbReference type="Proteomes" id="UP000782519"/>
    </source>
</evidence>
<dbReference type="GO" id="GO:0006166">
    <property type="term" value="P:purine ribonucleoside salvage"/>
    <property type="evidence" value="ECO:0007669"/>
    <property type="project" value="TreeGrafter"/>
</dbReference>
<proteinExistence type="inferred from homology"/>
<dbReference type="InterPro" id="IPR005841">
    <property type="entry name" value="Alpha-D-phosphohexomutase_SF"/>
</dbReference>
<dbReference type="InterPro" id="IPR036900">
    <property type="entry name" value="A-D-PHexomutase_C_sf"/>
</dbReference>
<keyword evidence="3" id="KW-0597">Phosphoprotein</keyword>
<evidence type="ECO:0000256" key="4">
    <source>
        <dbReference type="ARBA" id="ARBA00022723"/>
    </source>
</evidence>
<comment type="similarity">
    <text evidence="2 8">Belongs to the phosphohexose mutase family.</text>
</comment>
<evidence type="ECO:0000256" key="8">
    <source>
        <dbReference type="RuleBase" id="RU004326"/>
    </source>
</evidence>
<accession>A0A933VUH3</accession>
<dbReference type="Gene3D" id="3.30.310.50">
    <property type="entry name" value="Alpha-D-phosphohexomutase, C-terminal domain"/>
    <property type="match status" value="1"/>
</dbReference>
<comment type="cofactor">
    <cofactor evidence="1">
        <name>Mg(2+)</name>
        <dbReference type="ChEBI" id="CHEBI:18420"/>
    </cofactor>
</comment>
<dbReference type="InterPro" id="IPR005844">
    <property type="entry name" value="A-D-PHexomutase_a/b/a-I"/>
</dbReference>
<dbReference type="PRINTS" id="PR00509">
    <property type="entry name" value="PGMPMM"/>
</dbReference>
<dbReference type="GO" id="GO:0000287">
    <property type="term" value="F:magnesium ion binding"/>
    <property type="evidence" value="ECO:0007669"/>
    <property type="project" value="InterPro"/>
</dbReference>
<dbReference type="PROSITE" id="PS00710">
    <property type="entry name" value="PGM_PMM"/>
    <property type="match status" value="1"/>
</dbReference>
<evidence type="ECO:0000256" key="3">
    <source>
        <dbReference type="ARBA" id="ARBA00022553"/>
    </source>
</evidence>
<evidence type="ECO:0000256" key="2">
    <source>
        <dbReference type="ARBA" id="ARBA00010231"/>
    </source>
</evidence>
<dbReference type="GO" id="GO:0008973">
    <property type="term" value="F:phosphopentomutase activity"/>
    <property type="evidence" value="ECO:0007669"/>
    <property type="project" value="TreeGrafter"/>
</dbReference>
<dbReference type="InterPro" id="IPR005852">
    <property type="entry name" value="PGM_a-D-Glc-sp"/>
</dbReference>
<dbReference type="InterPro" id="IPR016055">
    <property type="entry name" value="A-D-PHexomutase_a/b/a-I/II/III"/>
</dbReference>
<dbReference type="Gene3D" id="3.40.120.10">
    <property type="entry name" value="Alpha-D-Glucose-1,6-Bisphosphate, subunit A, domain 3"/>
    <property type="match status" value="3"/>
</dbReference>
<keyword evidence="4 8" id="KW-0479">Metal-binding</keyword>
<dbReference type="GO" id="GO:0005975">
    <property type="term" value="P:carbohydrate metabolic process"/>
    <property type="evidence" value="ECO:0007669"/>
    <property type="project" value="UniProtKB-UniRule"/>
</dbReference>
<evidence type="ECO:0000313" key="13">
    <source>
        <dbReference type="EMBL" id="MBI5128737.1"/>
    </source>
</evidence>
<dbReference type="NCBIfam" id="TIGR01132">
    <property type="entry name" value="pgm"/>
    <property type="match status" value="1"/>
</dbReference>
<dbReference type="InterPro" id="IPR005845">
    <property type="entry name" value="A-D-PHexomutase_a/b/a-II"/>
</dbReference>
<dbReference type="InterPro" id="IPR016066">
    <property type="entry name" value="A-D-PHexomutase_CS"/>
</dbReference>
<dbReference type="Pfam" id="PF02880">
    <property type="entry name" value="PGM_PMM_III"/>
    <property type="match status" value="1"/>
</dbReference>
<feature type="domain" description="Alpha-D-phosphohexomutase alpha/beta/alpha" evidence="11">
    <location>
        <begin position="213"/>
        <end position="317"/>
    </location>
</feature>
<dbReference type="CDD" id="cd05801">
    <property type="entry name" value="PGM_like3"/>
    <property type="match status" value="1"/>
</dbReference>
<protein>
    <recommendedName>
        <fullName evidence="7">Phosphoglucomutase</fullName>
        <ecNumber evidence="7">5.4.2.2</ecNumber>
    </recommendedName>
</protein>
<dbReference type="EC" id="5.4.2.2" evidence="7"/>
<comment type="caution">
    <text evidence="13">The sequence shown here is derived from an EMBL/GenBank/DDBJ whole genome shotgun (WGS) entry which is preliminary data.</text>
</comment>